<evidence type="ECO:0000313" key="2">
    <source>
        <dbReference type="EMBL" id="MBB3113811.1"/>
    </source>
</evidence>
<dbReference type="InterPro" id="IPR024775">
    <property type="entry name" value="DinB-like"/>
</dbReference>
<accession>A0A7W5B521</accession>
<name>A0A7W5B521_9BACL</name>
<dbReference type="EMBL" id="JACHXK010000022">
    <property type="protein sequence ID" value="MBB3113811.1"/>
    <property type="molecule type" value="Genomic_DNA"/>
</dbReference>
<protein>
    <submittedName>
        <fullName evidence="2">Putative damage-inducible protein DinB</fullName>
    </submittedName>
</protein>
<dbReference type="AlphaFoldDB" id="A0A7W5B521"/>
<dbReference type="Proteomes" id="UP000570361">
    <property type="component" value="Unassembled WGS sequence"/>
</dbReference>
<dbReference type="Gene3D" id="1.20.120.450">
    <property type="entry name" value="dinb family like domain"/>
    <property type="match status" value="1"/>
</dbReference>
<dbReference type="Pfam" id="PF12867">
    <property type="entry name" value="DinB_2"/>
    <property type="match status" value="1"/>
</dbReference>
<proteinExistence type="predicted"/>
<dbReference type="SUPFAM" id="SSF109854">
    <property type="entry name" value="DinB/YfiT-like putative metalloenzymes"/>
    <property type="match status" value="1"/>
</dbReference>
<dbReference type="InterPro" id="IPR034660">
    <property type="entry name" value="DinB/YfiT-like"/>
</dbReference>
<reference evidence="2 3" key="1">
    <citation type="submission" date="2020-08" db="EMBL/GenBank/DDBJ databases">
        <title>Genomic Encyclopedia of Type Strains, Phase III (KMG-III): the genomes of soil and plant-associated and newly described type strains.</title>
        <authorList>
            <person name="Whitman W."/>
        </authorList>
    </citation>
    <scope>NUCLEOTIDE SEQUENCE [LARGE SCALE GENOMIC DNA]</scope>
    <source>
        <strain evidence="2 3">CECT 5862</strain>
    </source>
</reference>
<organism evidence="2 3">
    <name type="scientific">Paenibacillus phyllosphaerae</name>
    <dbReference type="NCBI Taxonomy" id="274593"/>
    <lineage>
        <taxon>Bacteria</taxon>
        <taxon>Bacillati</taxon>
        <taxon>Bacillota</taxon>
        <taxon>Bacilli</taxon>
        <taxon>Bacillales</taxon>
        <taxon>Paenibacillaceae</taxon>
        <taxon>Paenibacillus</taxon>
    </lineage>
</organism>
<feature type="domain" description="DinB-like" evidence="1">
    <location>
        <begin position="15"/>
        <end position="155"/>
    </location>
</feature>
<evidence type="ECO:0000313" key="3">
    <source>
        <dbReference type="Proteomes" id="UP000570361"/>
    </source>
</evidence>
<comment type="caution">
    <text evidence="2">The sequence shown here is derived from an EMBL/GenBank/DDBJ whole genome shotgun (WGS) entry which is preliminary data.</text>
</comment>
<gene>
    <name evidence="2" type="ORF">FHS18_005924</name>
</gene>
<evidence type="ECO:0000259" key="1">
    <source>
        <dbReference type="Pfam" id="PF12867"/>
    </source>
</evidence>
<keyword evidence="3" id="KW-1185">Reference proteome</keyword>
<dbReference type="RefSeq" id="WP_183603880.1">
    <property type="nucleotide sequence ID" value="NZ_JACHXK010000022.1"/>
</dbReference>
<sequence length="161" mass="18045">MSEGGKVIGEFQTMAQWAERLYALGEKAWCAPIAEGKASIAEIMAHLLCWDQHLIDRAVPAVTRGEGIEFPAFDPFNADAYAYARSGISQGQLLDEFRSTREELCRLLVELGEDKLRQHTTTGGVSFCPHTGSPYSLLYIVREFIDHDQHHRHQIESALIS</sequence>